<dbReference type="AlphaFoldDB" id="A0A679J303"/>
<dbReference type="Pfam" id="PF07811">
    <property type="entry name" value="TadE"/>
    <property type="match status" value="1"/>
</dbReference>
<evidence type="ECO:0000259" key="2">
    <source>
        <dbReference type="Pfam" id="PF07811"/>
    </source>
</evidence>
<dbReference type="EMBL" id="LR743507">
    <property type="protein sequence ID" value="CAA2101115.1"/>
    <property type="molecule type" value="Genomic_DNA"/>
</dbReference>
<name>A0A679J303_VARPD</name>
<sequence length="403" mass="44342">MHSILHRHRPARARHLAVRAQRGASMTETMIALPLLILFVMCVVQFGLIYRARLTLEYAAHEAARAGSLNNGMPLPFVFRIGNSTTPGLSTLNSAALELTTNALTRGSVWQGLVKGMMPLNVRDASVGGMFKGWIDTNTDLIESACIEYLNPTQTTFVDWGFIENFGENRWIMQIPNDTMRYRKPLPYDFKAKAMSTTVGIGDPLPPDAELRGNVSNKTLGETSVLHLRVHYGYRLGIPVANKIILTALKGYQFAGEAWFKLLSTDGASAPGTDFRLNQLDAYYIANGKIPLSADGVVGMESPMYWHPFYSFGPKSDRSIELQWDPAWSNNEGINVLEKPQDAMTNIFAFVRNNSTEWASQLLAKGIDAAADKIGDGNSFCPAIWDGSVKGQLDKVPNPGTAP</sequence>
<dbReference type="InterPro" id="IPR012495">
    <property type="entry name" value="TadE-like_dom"/>
</dbReference>
<evidence type="ECO:0000313" key="3">
    <source>
        <dbReference type="EMBL" id="CAA2101115.1"/>
    </source>
</evidence>
<keyword evidence="1" id="KW-0812">Transmembrane</keyword>
<gene>
    <name evidence="3" type="ORF">VVAX_01083</name>
</gene>
<dbReference type="RefSeq" id="WP_339088798.1">
    <property type="nucleotide sequence ID" value="NZ_LR743507.1"/>
</dbReference>
<protein>
    <recommendedName>
        <fullName evidence="2">TadE-like domain-containing protein</fullName>
    </recommendedName>
</protein>
<proteinExistence type="predicted"/>
<keyword evidence="1" id="KW-1133">Transmembrane helix</keyword>
<organism evidence="3">
    <name type="scientific">Variovorax paradoxus</name>
    <dbReference type="NCBI Taxonomy" id="34073"/>
    <lineage>
        <taxon>Bacteria</taxon>
        <taxon>Pseudomonadati</taxon>
        <taxon>Pseudomonadota</taxon>
        <taxon>Betaproteobacteria</taxon>
        <taxon>Burkholderiales</taxon>
        <taxon>Comamonadaceae</taxon>
        <taxon>Variovorax</taxon>
    </lineage>
</organism>
<keyword evidence="1" id="KW-0472">Membrane</keyword>
<reference evidence="3" key="1">
    <citation type="submission" date="2019-12" db="EMBL/GenBank/DDBJ databases">
        <authorList>
            <person name="Cremers G."/>
        </authorList>
    </citation>
    <scope>NUCLEOTIDE SEQUENCE</scope>
    <source>
        <strain evidence="3">Vvax</strain>
    </source>
</reference>
<accession>A0A679J303</accession>
<evidence type="ECO:0000256" key="1">
    <source>
        <dbReference type="SAM" id="Phobius"/>
    </source>
</evidence>
<feature type="transmembrane region" description="Helical" evidence="1">
    <location>
        <begin position="31"/>
        <end position="50"/>
    </location>
</feature>
<feature type="domain" description="TadE-like" evidence="2">
    <location>
        <begin position="23"/>
        <end position="65"/>
    </location>
</feature>